<dbReference type="EMBL" id="JAUHHV010000010">
    <property type="protein sequence ID" value="KAK1411120.1"/>
    <property type="molecule type" value="Genomic_DNA"/>
</dbReference>
<organism evidence="1 2">
    <name type="scientific">Tagetes erecta</name>
    <name type="common">African marigold</name>
    <dbReference type="NCBI Taxonomy" id="13708"/>
    <lineage>
        <taxon>Eukaryota</taxon>
        <taxon>Viridiplantae</taxon>
        <taxon>Streptophyta</taxon>
        <taxon>Embryophyta</taxon>
        <taxon>Tracheophyta</taxon>
        <taxon>Spermatophyta</taxon>
        <taxon>Magnoliopsida</taxon>
        <taxon>eudicotyledons</taxon>
        <taxon>Gunneridae</taxon>
        <taxon>Pentapetalae</taxon>
        <taxon>asterids</taxon>
        <taxon>campanulids</taxon>
        <taxon>Asterales</taxon>
        <taxon>Asteraceae</taxon>
        <taxon>Asteroideae</taxon>
        <taxon>Heliantheae alliance</taxon>
        <taxon>Tageteae</taxon>
        <taxon>Tagetes</taxon>
    </lineage>
</organism>
<keyword evidence="2" id="KW-1185">Reference proteome</keyword>
<accession>A0AAD8NCW4</accession>
<reference evidence="1" key="1">
    <citation type="journal article" date="2023" name="bioRxiv">
        <title>Improved chromosome-level genome assembly for marigold (Tagetes erecta).</title>
        <authorList>
            <person name="Jiang F."/>
            <person name="Yuan L."/>
            <person name="Wang S."/>
            <person name="Wang H."/>
            <person name="Xu D."/>
            <person name="Wang A."/>
            <person name="Fan W."/>
        </authorList>
    </citation>
    <scope>NUCLEOTIDE SEQUENCE</scope>
    <source>
        <strain evidence="1">WSJ</strain>
        <tissue evidence="1">Leaf</tissue>
    </source>
</reference>
<comment type="caution">
    <text evidence="1">The sequence shown here is derived from an EMBL/GenBank/DDBJ whole genome shotgun (WGS) entry which is preliminary data.</text>
</comment>
<dbReference type="AlphaFoldDB" id="A0AAD8NCW4"/>
<name>A0AAD8NCW4_TARER</name>
<evidence type="ECO:0000313" key="1">
    <source>
        <dbReference type="EMBL" id="KAK1411120.1"/>
    </source>
</evidence>
<evidence type="ECO:0000313" key="2">
    <source>
        <dbReference type="Proteomes" id="UP001229421"/>
    </source>
</evidence>
<gene>
    <name evidence="1" type="ORF">QVD17_37664</name>
</gene>
<sequence>MLKPIQVLSRCFIKLENTMTPCSTQYHTPSPTIADNSVYIPEMTPLDEYEQDQSQHFQMDMDLAEPYVDLFEQQEQVFIPQAPVHQAPVPQAPVSQAPVPQAPVPQAHVSMPLLSKTKSKLKPKPKPKPKAKLSLKEKQEKNISCALEKIAKERSEDIQIMAGQLRSFYGNEYSIQVFSPFAMYPEVVPEYIEFEAVLQCFSNGLLDISFIHWFEMYLFDLSSIKNSFKCAFFNPCKQQSGSWECGFMVMKHMLQFVMQQQNTLLTDIWKDTSLVTQPEIDSLIGNIMKQFFIKVLKLVMKLMLYMFYVLVMKLLLYMVYVLVFSISAVWSGLKTPLIMEAMSAMSTIFSAVRIKSEAVNQTASNLTLLFDALAFRAGMKPL</sequence>
<protein>
    <submittedName>
        <fullName evidence="1">Uncharacterized protein</fullName>
    </submittedName>
</protein>
<proteinExistence type="predicted"/>
<dbReference type="Proteomes" id="UP001229421">
    <property type="component" value="Unassembled WGS sequence"/>
</dbReference>